<dbReference type="STRING" id="1006576.DTL3_1378"/>
<dbReference type="HOGENOM" id="CLU_046525_4_1_0"/>
<dbReference type="EMBL" id="LN824141">
    <property type="protein sequence ID" value="CEP78672.1"/>
    <property type="molecule type" value="Genomic_DNA"/>
</dbReference>
<dbReference type="AlphaFoldDB" id="A0A0C7NS52"/>
<organism evidence="2 3">
    <name type="scientific">Defluviitoga tunisiensis</name>
    <dbReference type="NCBI Taxonomy" id="1006576"/>
    <lineage>
        <taxon>Bacteria</taxon>
        <taxon>Thermotogati</taxon>
        <taxon>Thermotogota</taxon>
        <taxon>Thermotogae</taxon>
        <taxon>Petrotogales</taxon>
        <taxon>Petrotogaceae</taxon>
        <taxon>Defluviitoga</taxon>
    </lineage>
</organism>
<name>A0A0C7NS52_DEFTU</name>
<evidence type="ECO:0000259" key="1">
    <source>
        <dbReference type="PROSITE" id="PS51201"/>
    </source>
</evidence>
<gene>
    <name evidence="2" type="primary">trkA</name>
    <name evidence="2" type="ORF">DTL3_1378</name>
</gene>
<dbReference type="InterPro" id="IPR036291">
    <property type="entry name" value="NAD(P)-bd_dom_sf"/>
</dbReference>
<dbReference type="RefSeq" id="WP_045088071.1">
    <property type="nucleotide sequence ID" value="NZ_LN824141.1"/>
</dbReference>
<proteinExistence type="predicted"/>
<feature type="domain" description="RCK N-terminal" evidence="1">
    <location>
        <begin position="5"/>
        <end position="128"/>
    </location>
</feature>
<evidence type="ECO:0000313" key="2">
    <source>
        <dbReference type="EMBL" id="CEP78672.1"/>
    </source>
</evidence>
<dbReference type="Gene3D" id="3.40.50.720">
    <property type="entry name" value="NAD(P)-binding Rossmann-like Domain"/>
    <property type="match status" value="1"/>
</dbReference>
<dbReference type="Proteomes" id="UP000032809">
    <property type="component" value="Chromosome I"/>
</dbReference>
<evidence type="ECO:0000313" key="3">
    <source>
        <dbReference type="Proteomes" id="UP000032809"/>
    </source>
</evidence>
<dbReference type="OrthoDB" id="9775180at2"/>
<protein>
    <submittedName>
        <fullName evidence="2">TrkA domain-containing protein</fullName>
    </submittedName>
</protein>
<dbReference type="PANTHER" id="PTHR43833">
    <property type="entry name" value="POTASSIUM CHANNEL PROTEIN 2-RELATED-RELATED"/>
    <property type="match status" value="1"/>
</dbReference>
<reference evidence="3" key="1">
    <citation type="submission" date="2014-11" db="EMBL/GenBank/DDBJ databases">
        <authorList>
            <person name="Wibberg D."/>
        </authorList>
    </citation>
    <scope>NUCLEOTIDE SEQUENCE [LARGE SCALE GENOMIC DNA]</scope>
    <source>
        <strain evidence="3">L3</strain>
    </source>
</reference>
<dbReference type="SUPFAM" id="SSF51735">
    <property type="entry name" value="NAD(P)-binding Rossmann-fold domains"/>
    <property type="match status" value="1"/>
</dbReference>
<dbReference type="InterPro" id="IPR003148">
    <property type="entry name" value="RCK_N"/>
</dbReference>
<dbReference type="InterPro" id="IPR050721">
    <property type="entry name" value="Trk_Ktr_HKT_K-transport"/>
</dbReference>
<accession>A0A0C7NS52</accession>
<keyword evidence="3" id="KW-1185">Reference proteome</keyword>
<dbReference type="GO" id="GO:0006813">
    <property type="term" value="P:potassium ion transport"/>
    <property type="evidence" value="ECO:0007669"/>
    <property type="project" value="InterPro"/>
</dbReference>
<dbReference type="Pfam" id="PF02254">
    <property type="entry name" value="TrkA_N"/>
    <property type="match status" value="1"/>
</dbReference>
<sequence length="141" mass="16093">MANRVKVIIIIGCGRMGSELALKLCKDHNVIVIDKDEKSFERLTKNNFVGFTKILDTNDMAALMDLNLETADMVYIVTPDDNLNFMLSYGIKKINDKINLVSRVNDPEKKAIFTKANLDFFCPIEDSVNNLVKDLERNQYE</sequence>
<dbReference type="KEGG" id="dtn:DTL3_1378"/>
<dbReference type="PROSITE" id="PS51201">
    <property type="entry name" value="RCK_N"/>
    <property type="match status" value="1"/>
</dbReference>